<proteinExistence type="inferred from homology"/>
<dbReference type="SUPFAM" id="SSF88659">
    <property type="entry name" value="Sigma3 and sigma4 domains of RNA polymerase sigma factors"/>
    <property type="match status" value="1"/>
</dbReference>
<keyword evidence="4" id="KW-0804">Transcription</keyword>
<name>A0A157QJL5_9BORD</name>
<dbReference type="PANTHER" id="PTHR43133:SF63">
    <property type="entry name" value="RNA POLYMERASE SIGMA FACTOR FECI-RELATED"/>
    <property type="match status" value="1"/>
</dbReference>
<dbReference type="SUPFAM" id="SSF88946">
    <property type="entry name" value="Sigma2 domain of RNA polymerase sigma factors"/>
    <property type="match status" value="1"/>
</dbReference>
<organism evidence="5 6">
    <name type="scientific">Bordetella ansorpii</name>
    <dbReference type="NCBI Taxonomy" id="288768"/>
    <lineage>
        <taxon>Bacteria</taxon>
        <taxon>Pseudomonadati</taxon>
        <taxon>Pseudomonadota</taxon>
        <taxon>Betaproteobacteria</taxon>
        <taxon>Burkholderiales</taxon>
        <taxon>Alcaligenaceae</taxon>
        <taxon>Bordetella</taxon>
    </lineage>
</organism>
<dbReference type="EMBL" id="FKBS01000025">
    <property type="protein sequence ID" value="SAI46145.1"/>
    <property type="molecule type" value="Genomic_DNA"/>
</dbReference>
<dbReference type="Gene3D" id="1.10.1740.10">
    <property type="match status" value="1"/>
</dbReference>
<dbReference type="PANTHER" id="PTHR43133">
    <property type="entry name" value="RNA POLYMERASE ECF-TYPE SIGMA FACTO"/>
    <property type="match status" value="1"/>
</dbReference>
<evidence type="ECO:0000256" key="2">
    <source>
        <dbReference type="ARBA" id="ARBA00023015"/>
    </source>
</evidence>
<evidence type="ECO:0000256" key="3">
    <source>
        <dbReference type="ARBA" id="ARBA00023082"/>
    </source>
</evidence>
<keyword evidence="2" id="KW-0805">Transcription regulation</keyword>
<dbReference type="AlphaFoldDB" id="A0A157QJL5"/>
<dbReference type="Proteomes" id="UP000077037">
    <property type="component" value="Unassembled WGS sequence"/>
</dbReference>
<dbReference type="InterPro" id="IPR013324">
    <property type="entry name" value="RNA_pol_sigma_r3/r4-like"/>
</dbReference>
<evidence type="ECO:0000313" key="6">
    <source>
        <dbReference type="Proteomes" id="UP000077037"/>
    </source>
</evidence>
<reference evidence="5 6" key="1">
    <citation type="submission" date="2016-03" db="EMBL/GenBank/DDBJ databases">
        <authorList>
            <consortium name="Pathogen Informatics"/>
        </authorList>
    </citation>
    <scope>NUCLEOTIDE SEQUENCE [LARGE SCALE GENOMIC DNA]</scope>
    <source>
        <strain evidence="5 6">NCTC13364</strain>
    </source>
</reference>
<dbReference type="GO" id="GO:0006352">
    <property type="term" value="P:DNA-templated transcription initiation"/>
    <property type="evidence" value="ECO:0007669"/>
    <property type="project" value="InterPro"/>
</dbReference>
<evidence type="ECO:0000256" key="1">
    <source>
        <dbReference type="ARBA" id="ARBA00010641"/>
    </source>
</evidence>
<accession>A0A157QJL5</accession>
<evidence type="ECO:0000256" key="4">
    <source>
        <dbReference type="ARBA" id="ARBA00023163"/>
    </source>
</evidence>
<keyword evidence="3" id="KW-0731">Sigma factor</keyword>
<dbReference type="NCBIfam" id="TIGR02937">
    <property type="entry name" value="sigma70-ECF"/>
    <property type="match status" value="1"/>
</dbReference>
<sequence>MDINVLTCSESIDIFDSVDGSPFEADDQAHALRACLVHEYEPLRRSLASRLGCEDLATECLHETWIRLGTTSPLQPVRDPPAYVFRVAYHLAVDRMRGDRQDRHAVDAEGELQAMVDPAPGPDAIVQARADARDLEQALQQLPYRHGCVLFALRVDEKTRQEVADWLSVSVRNVDTMLRQTYETLGSWRERRTERGMLACLAREAGKEKAWRRAQRR</sequence>
<dbReference type="InterPro" id="IPR039425">
    <property type="entry name" value="RNA_pol_sigma-70-like"/>
</dbReference>
<comment type="similarity">
    <text evidence="1">Belongs to the sigma-70 factor family. ECF subfamily.</text>
</comment>
<dbReference type="GO" id="GO:0016987">
    <property type="term" value="F:sigma factor activity"/>
    <property type="evidence" value="ECO:0007669"/>
    <property type="project" value="UniProtKB-KW"/>
</dbReference>
<dbReference type="OrthoDB" id="8847602at2"/>
<protein>
    <submittedName>
        <fullName evidence="5">Extracytoplasmic-function sigma-70 factor</fullName>
    </submittedName>
</protein>
<dbReference type="InterPro" id="IPR013325">
    <property type="entry name" value="RNA_pol_sigma_r2"/>
</dbReference>
<gene>
    <name evidence="5" type="ORF">SAMEA1982600_03655</name>
</gene>
<dbReference type="Gene3D" id="1.10.10.10">
    <property type="entry name" value="Winged helix-like DNA-binding domain superfamily/Winged helix DNA-binding domain"/>
    <property type="match status" value="1"/>
</dbReference>
<evidence type="ECO:0000313" key="5">
    <source>
        <dbReference type="EMBL" id="SAI46145.1"/>
    </source>
</evidence>
<dbReference type="InterPro" id="IPR036388">
    <property type="entry name" value="WH-like_DNA-bd_sf"/>
</dbReference>
<dbReference type="InterPro" id="IPR014284">
    <property type="entry name" value="RNA_pol_sigma-70_dom"/>
</dbReference>
<dbReference type="RefSeq" id="WP_066416559.1">
    <property type="nucleotide sequence ID" value="NZ_FKBS01000025.1"/>
</dbReference>